<evidence type="ECO:0000256" key="1">
    <source>
        <dbReference type="ARBA" id="ARBA00011764"/>
    </source>
</evidence>
<dbReference type="GO" id="GO:0005634">
    <property type="term" value="C:nucleus"/>
    <property type="evidence" value="ECO:0007669"/>
    <property type="project" value="TreeGrafter"/>
</dbReference>
<proteinExistence type="predicted"/>
<dbReference type="AlphaFoldDB" id="A0A8J2RXZ2"/>
<dbReference type="EMBL" id="CAKKLH010000303">
    <property type="protein sequence ID" value="CAH0110336.1"/>
    <property type="molecule type" value="Genomic_DNA"/>
</dbReference>
<sequence>MSRDKAQKRQRDIWVEKETYTLLENFIIYKSVLNGAYSSSVTKERKNSIWREITAIVHNEHPDCTEKTQEQVEKKWKNFIAAARVAIRNYNNGLTETGGGPLGEGGILRPIYQKYYEEVLGLDNPAVSATAIPGGIDTEDISTLTGNVAAQQQLVERIVGRSDNHDEEDHLNDNFDDTSMTSVVAAVTDNRNLSREPEECELHFTLETSNSPGSSLSTTPTPVTGMLAIEGSELITANSTIDKGKILVGSASVARRLIYNSSSPTIRVQGGQTTPSPSSESQFPSTSSAFSVLKQKRDSLTLRQTMKKTKYSLCDLGESTAQSRLTEQRLKVLSAVMDVREKLKNPVLRDELPEDLIDLLYNLKENV</sequence>
<protein>
    <recommendedName>
        <fullName evidence="2">Regulatory protein zeste</fullName>
    </recommendedName>
</protein>
<evidence type="ECO:0000256" key="4">
    <source>
        <dbReference type="SAM" id="MobiDB-lite"/>
    </source>
</evidence>
<dbReference type="InterPro" id="IPR028002">
    <property type="entry name" value="Myb_DNA-bind_5"/>
</dbReference>
<keyword evidence="7" id="KW-1185">Reference proteome</keyword>
<feature type="compositionally biased region" description="Low complexity" evidence="4">
    <location>
        <begin position="272"/>
        <end position="285"/>
    </location>
</feature>
<evidence type="ECO:0000313" key="6">
    <source>
        <dbReference type="EMBL" id="CAH0110336.1"/>
    </source>
</evidence>
<comment type="caution">
    <text evidence="6">The sequence shown here is derived from an EMBL/GenBank/DDBJ whole genome shotgun (WGS) entry which is preliminary data.</text>
</comment>
<feature type="domain" description="Myb/SANT-like DNA-binding" evidence="5">
    <location>
        <begin position="14"/>
        <end position="86"/>
    </location>
</feature>
<dbReference type="Pfam" id="PF13873">
    <property type="entry name" value="Myb_DNA-bind_5"/>
    <property type="match status" value="1"/>
</dbReference>
<evidence type="ECO:0000259" key="5">
    <source>
        <dbReference type="Pfam" id="PF13873"/>
    </source>
</evidence>
<gene>
    <name evidence="6" type="ORF">DGAL_LOCUS13900</name>
</gene>
<comment type="subunit">
    <text evidence="1">Self-associates forming complexes of several hundred monomers.</text>
</comment>
<accession>A0A8J2RXZ2</accession>
<organism evidence="6 7">
    <name type="scientific">Daphnia galeata</name>
    <dbReference type="NCBI Taxonomy" id="27404"/>
    <lineage>
        <taxon>Eukaryota</taxon>
        <taxon>Metazoa</taxon>
        <taxon>Ecdysozoa</taxon>
        <taxon>Arthropoda</taxon>
        <taxon>Crustacea</taxon>
        <taxon>Branchiopoda</taxon>
        <taxon>Diplostraca</taxon>
        <taxon>Cladocera</taxon>
        <taxon>Anomopoda</taxon>
        <taxon>Daphniidae</taxon>
        <taxon>Daphnia</taxon>
    </lineage>
</organism>
<dbReference type="OrthoDB" id="6356298at2759"/>
<reference evidence="6" key="1">
    <citation type="submission" date="2021-11" db="EMBL/GenBank/DDBJ databases">
        <authorList>
            <person name="Schell T."/>
        </authorList>
    </citation>
    <scope>NUCLEOTIDE SEQUENCE</scope>
    <source>
        <strain evidence="6">M5</strain>
    </source>
</reference>
<dbReference type="PANTHER" id="PTHR23098">
    <property type="entry name" value="AGAP001331-PA-RELATED"/>
    <property type="match status" value="1"/>
</dbReference>
<feature type="region of interest" description="Disordered" evidence="4">
    <location>
        <begin position="265"/>
        <end position="285"/>
    </location>
</feature>
<evidence type="ECO:0000256" key="2">
    <source>
        <dbReference type="ARBA" id="ARBA00016807"/>
    </source>
</evidence>
<dbReference type="Proteomes" id="UP000789390">
    <property type="component" value="Unassembled WGS sequence"/>
</dbReference>
<comment type="function">
    <text evidence="3">Involved in transvection phenomena (= synapsis-dependent gene expression), where the synaptic pairing of chromosomes carrying genes with which zeste interacts influences the expression of these genes. Zeste binds to DNA and stimulates transcription from a nearby promoter.</text>
</comment>
<evidence type="ECO:0000256" key="3">
    <source>
        <dbReference type="ARBA" id="ARBA00025466"/>
    </source>
</evidence>
<dbReference type="PANTHER" id="PTHR23098:SF16">
    <property type="entry name" value="REGULATORY PROTEIN ZESTE"/>
    <property type="match status" value="1"/>
</dbReference>
<evidence type="ECO:0000313" key="7">
    <source>
        <dbReference type="Proteomes" id="UP000789390"/>
    </source>
</evidence>
<name>A0A8J2RXZ2_9CRUS</name>